<organism evidence="2 3">
    <name type="scientific">Aquisalinus flavus</name>
    <dbReference type="NCBI Taxonomy" id="1526572"/>
    <lineage>
        <taxon>Bacteria</taxon>
        <taxon>Pseudomonadati</taxon>
        <taxon>Pseudomonadota</taxon>
        <taxon>Alphaproteobacteria</taxon>
        <taxon>Parvularculales</taxon>
        <taxon>Parvularculaceae</taxon>
        <taxon>Aquisalinus</taxon>
    </lineage>
</organism>
<reference evidence="2" key="2">
    <citation type="submission" date="2020-09" db="EMBL/GenBank/DDBJ databases">
        <authorList>
            <person name="Sun Q."/>
            <person name="Zhou Y."/>
        </authorList>
    </citation>
    <scope>NUCLEOTIDE SEQUENCE</scope>
    <source>
        <strain evidence="2">CGMCC 1.12921</strain>
    </source>
</reference>
<feature type="transmembrane region" description="Helical" evidence="1">
    <location>
        <begin position="6"/>
        <end position="35"/>
    </location>
</feature>
<evidence type="ECO:0000313" key="2">
    <source>
        <dbReference type="EMBL" id="GGD06514.1"/>
    </source>
</evidence>
<dbReference type="Proteomes" id="UP000613582">
    <property type="component" value="Unassembled WGS sequence"/>
</dbReference>
<sequence>MALIVVLIALTIAFFVLNIAPLVVISLFILSFAVLNKLEKNAVD</sequence>
<dbReference type="AlphaFoldDB" id="A0A8J2V4D0"/>
<reference evidence="2" key="1">
    <citation type="journal article" date="2014" name="Int. J. Syst. Evol. Microbiol.">
        <title>Complete genome sequence of Corynebacterium casei LMG S-19264T (=DSM 44701T), isolated from a smear-ripened cheese.</title>
        <authorList>
            <consortium name="US DOE Joint Genome Institute (JGI-PGF)"/>
            <person name="Walter F."/>
            <person name="Albersmeier A."/>
            <person name="Kalinowski J."/>
            <person name="Ruckert C."/>
        </authorList>
    </citation>
    <scope>NUCLEOTIDE SEQUENCE</scope>
    <source>
        <strain evidence="2">CGMCC 1.12921</strain>
    </source>
</reference>
<keyword evidence="1" id="KW-1133">Transmembrane helix</keyword>
<dbReference type="EMBL" id="BMGH01000001">
    <property type="protein sequence ID" value="GGD06514.1"/>
    <property type="molecule type" value="Genomic_DNA"/>
</dbReference>
<gene>
    <name evidence="2" type="ORF">GCM10011342_14220</name>
</gene>
<evidence type="ECO:0000313" key="3">
    <source>
        <dbReference type="Proteomes" id="UP000613582"/>
    </source>
</evidence>
<proteinExistence type="predicted"/>
<accession>A0A8J2V4D0</accession>
<comment type="caution">
    <text evidence="2">The sequence shown here is derived from an EMBL/GenBank/DDBJ whole genome shotgun (WGS) entry which is preliminary data.</text>
</comment>
<keyword evidence="1" id="KW-0812">Transmembrane</keyword>
<keyword evidence="1" id="KW-0472">Membrane</keyword>
<keyword evidence="3" id="KW-1185">Reference proteome</keyword>
<protein>
    <submittedName>
        <fullName evidence="2">Uncharacterized protein</fullName>
    </submittedName>
</protein>
<name>A0A8J2V4D0_9PROT</name>
<evidence type="ECO:0000256" key="1">
    <source>
        <dbReference type="SAM" id="Phobius"/>
    </source>
</evidence>
<dbReference type="RefSeq" id="WP_268235249.1">
    <property type="nucleotide sequence ID" value="NZ_BMGH01000001.1"/>
</dbReference>